<protein>
    <submittedName>
        <fullName evidence="1">Uncharacterized protein</fullName>
    </submittedName>
</protein>
<evidence type="ECO:0000313" key="1">
    <source>
        <dbReference type="EMBL" id="QFS51400.1"/>
    </source>
</evidence>
<dbReference type="Proteomes" id="UP000326678">
    <property type="component" value="Chromosome Gxm2"/>
</dbReference>
<dbReference type="RefSeq" id="WP_152591960.1">
    <property type="nucleotide sequence ID" value="NZ_CP045227.1"/>
</dbReference>
<evidence type="ECO:0000313" key="2">
    <source>
        <dbReference type="Proteomes" id="UP000326678"/>
    </source>
</evidence>
<accession>A0A5P8WFM2</accession>
<gene>
    <name evidence="1" type="ORF">GXM_08894</name>
</gene>
<dbReference type="PROSITE" id="PS51257">
    <property type="entry name" value="PROKAR_LIPOPROTEIN"/>
    <property type="match status" value="1"/>
</dbReference>
<reference evidence="1 2" key="1">
    <citation type="submission" date="2019-10" db="EMBL/GenBank/DDBJ databases">
        <title>Genomic and transcriptomic insights into the perfect genentic adaptation of a filamentous nitrogen-fixing cyanobacterium to rice fields.</title>
        <authorList>
            <person name="Chen Z."/>
        </authorList>
    </citation>
    <scope>NUCLEOTIDE SEQUENCE [LARGE SCALE GENOMIC DNA]</scope>
    <source>
        <strain evidence="1">CCNUC1</strain>
    </source>
</reference>
<proteinExistence type="predicted"/>
<keyword evidence="2" id="KW-1185">Reference proteome</keyword>
<name>A0A5P8WFM2_9NOSO</name>
<dbReference type="KEGG" id="nsh:GXM_08894"/>
<sequence>MKNLLSFCLLITYGCAAESKISQIMPQTSTSCAEKPTVVLNTKNVKDISLNDQIVKESAQASANKSIGYTFTASAGQEFYYKTAEDICIWLYTPDNQILKGVTIPTTGKYTLQVSAPKGSTSFSLEMSLKSGDVSKKEHINLSRINPINSVNTFTSTQAVGWIWLGSVNNTSGTFSYGEPLIPSKNQPVTITPSVVPYPRTIVTIKTRTNLRVNVPQPPNFQLSDKVDKPFTSGQKLIILRVEAFVDKNPDVNHTRIWAQVGKP</sequence>
<dbReference type="EMBL" id="CP045227">
    <property type="protein sequence ID" value="QFS51400.1"/>
    <property type="molecule type" value="Genomic_DNA"/>
</dbReference>
<dbReference type="AlphaFoldDB" id="A0A5P8WFM2"/>
<organism evidence="1 2">
    <name type="scientific">Nostoc sphaeroides CCNUC1</name>
    <dbReference type="NCBI Taxonomy" id="2653204"/>
    <lineage>
        <taxon>Bacteria</taxon>
        <taxon>Bacillati</taxon>
        <taxon>Cyanobacteriota</taxon>
        <taxon>Cyanophyceae</taxon>
        <taxon>Nostocales</taxon>
        <taxon>Nostocaceae</taxon>
        <taxon>Nostoc</taxon>
    </lineage>
</organism>